<keyword evidence="2" id="KW-1185">Reference proteome</keyword>
<dbReference type="RefSeq" id="WP_284253605.1">
    <property type="nucleotide sequence ID" value="NZ_BSVB01000001.1"/>
</dbReference>
<protein>
    <recommendedName>
        <fullName evidence="3">Gfo/Idh/MocA-like oxidoreductase C-terminal domain-containing protein</fullName>
    </recommendedName>
</protein>
<accession>A0ABQ6K268</accession>
<evidence type="ECO:0000313" key="2">
    <source>
        <dbReference type="Proteomes" id="UP001157034"/>
    </source>
</evidence>
<evidence type="ECO:0008006" key="3">
    <source>
        <dbReference type="Google" id="ProtNLM"/>
    </source>
</evidence>
<organism evidence="1 2">
    <name type="scientific">Pseudolysinimonas kribbensis</name>
    <dbReference type="NCBI Taxonomy" id="433641"/>
    <lineage>
        <taxon>Bacteria</taxon>
        <taxon>Bacillati</taxon>
        <taxon>Actinomycetota</taxon>
        <taxon>Actinomycetes</taxon>
        <taxon>Micrococcales</taxon>
        <taxon>Microbacteriaceae</taxon>
        <taxon>Pseudolysinimonas</taxon>
    </lineage>
</organism>
<evidence type="ECO:0000313" key="1">
    <source>
        <dbReference type="EMBL" id="GMA94707.1"/>
    </source>
</evidence>
<dbReference type="EMBL" id="BSVB01000001">
    <property type="protein sequence ID" value="GMA94707.1"/>
    <property type="molecule type" value="Genomic_DNA"/>
</dbReference>
<proteinExistence type="predicted"/>
<dbReference type="Proteomes" id="UP001157034">
    <property type="component" value="Unassembled WGS sequence"/>
</dbReference>
<name>A0ABQ6K268_9MICO</name>
<reference evidence="2" key="1">
    <citation type="journal article" date="2019" name="Int. J. Syst. Evol. Microbiol.">
        <title>The Global Catalogue of Microorganisms (GCM) 10K type strain sequencing project: providing services to taxonomists for standard genome sequencing and annotation.</title>
        <authorList>
            <consortium name="The Broad Institute Genomics Platform"/>
            <consortium name="The Broad Institute Genome Sequencing Center for Infectious Disease"/>
            <person name="Wu L."/>
            <person name="Ma J."/>
        </authorList>
    </citation>
    <scope>NUCLEOTIDE SEQUENCE [LARGE SCALE GENOMIC DNA]</scope>
    <source>
        <strain evidence="2">NBRC 108894</strain>
    </source>
</reference>
<gene>
    <name evidence="1" type="ORF">GCM10025881_15310</name>
</gene>
<comment type="caution">
    <text evidence="1">The sequence shown here is derived from an EMBL/GenBank/DDBJ whole genome shotgun (WGS) entry which is preliminary data.</text>
</comment>
<dbReference type="Gene3D" id="3.30.360.10">
    <property type="entry name" value="Dihydrodipicolinate Reductase, domain 2"/>
    <property type="match status" value="1"/>
</dbReference>
<sequence length="93" mass="9421">MPGSAEIALRGDAPVSDVGTRVLTREGVAVPPDNDWGDLAASAAERALGHLAEAAAGRATGSLLDARFAVDVTRVLEAAERSARDGVRVGLSA</sequence>